<dbReference type="EMBL" id="QKYT01000229">
    <property type="protein sequence ID" value="RIA89190.1"/>
    <property type="molecule type" value="Genomic_DNA"/>
</dbReference>
<evidence type="ECO:0000313" key="1">
    <source>
        <dbReference type="EMBL" id="RIA89190.1"/>
    </source>
</evidence>
<dbReference type="AlphaFoldDB" id="A0A397SSP7"/>
<sequence>MALLLSLSFQSDTGKWKPVLRALQSRLGRENEIEKRSLSFQSDTGKWKPVLRALQSRLGRENDSLCFQFDTGIRNKIFSNGSFSFLVGSPSVQALGIRKQFLDFVSGLFLDLTSGNSGLETFSFGNSGLETFAPGLGKLKHSVCSLKFGFLIIGNVSGLDIRIE</sequence>
<name>A0A397SSP7_9GLOM</name>
<dbReference type="Proteomes" id="UP000265703">
    <property type="component" value="Unassembled WGS sequence"/>
</dbReference>
<organism evidence="1 2">
    <name type="scientific">Glomus cerebriforme</name>
    <dbReference type="NCBI Taxonomy" id="658196"/>
    <lineage>
        <taxon>Eukaryota</taxon>
        <taxon>Fungi</taxon>
        <taxon>Fungi incertae sedis</taxon>
        <taxon>Mucoromycota</taxon>
        <taxon>Glomeromycotina</taxon>
        <taxon>Glomeromycetes</taxon>
        <taxon>Glomerales</taxon>
        <taxon>Glomeraceae</taxon>
        <taxon>Glomus</taxon>
    </lineage>
</organism>
<proteinExistence type="predicted"/>
<protein>
    <submittedName>
        <fullName evidence="1">Uncharacterized protein</fullName>
    </submittedName>
</protein>
<reference evidence="1 2" key="1">
    <citation type="submission" date="2018-06" db="EMBL/GenBank/DDBJ databases">
        <title>Comparative genomics reveals the genomic features of Rhizophagus irregularis, R. cerebriforme, R. diaphanum and Gigaspora rosea, and their symbiotic lifestyle signature.</title>
        <authorList>
            <person name="Morin E."/>
            <person name="San Clemente H."/>
            <person name="Chen E.C.H."/>
            <person name="De La Providencia I."/>
            <person name="Hainaut M."/>
            <person name="Kuo A."/>
            <person name="Kohler A."/>
            <person name="Murat C."/>
            <person name="Tang N."/>
            <person name="Roy S."/>
            <person name="Loubradou J."/>
            <person name="Henrissat B."/>
            <person name="Grigoriev I.V."/>
            <person name="Corradi N."/>
            <person name="Roux C."/>
            <person name="Martin F.M."/>
        </authorList>
    </citation>
    <scope>NUCLEOTIDE SEQUENCE [LARGE SCALE GENOMIC DNA]</scope>
    <source>
        <strain evidence="1 2">DAOM 227022</strain>
    </source>
</reference>
<accession>A0A397SSP7</accession>
<gene>
    <name evidence="1" type="ORF">C1645_825215</name>
</gene>
<comment type="caution">
    <text evidence="1">The sequence shown here is derived from an EMBL/GenBank/DDBJ whole genome shotgun (WGS) entry which is preliminary data.</text>
</comment>
<evidence type="ECO:0000313" key="2">
    <source>
        <dbReference type="Proteomes" id="UP000265703"/>
    </source>
</evidence>
<keyword evidence="2" id="KW-1185">Reference proteome</keyword>